<dbReference type="SUPFAM" id="SSF51161">
    <property type="entry name" value="Trimeric LpxA-like enzymes"/>
    <property type="match status" value="1"/>
</dbReference>
<dbReference type="PANTHER" id="PTHR23416">
    <property type="entry name" value="SIALIC ACID SYNTHASE-RELATED"/>
    <property type="match status" value="1"/>
</dbReference>
<keyword evidence="1" id="KW-0808">Transferase</keyword>
<dbReference type="AlphaFoldDB" id="A0A4U6BU56"/>
<keyword evidence="1" id="KW-0012">Acyltransferase</keyword>
<dbReference type="Pfam" id="PF14602">
    <property type="entry name" value="Hexapep_2"/>
    <property type="match status" value="2"/>
</dbReference>
<name>A0A4U6BU56_9BRAD</name>
<dbReference type="EMBL" id="LBIA02000001">
    <property type="protein sequence ID" value="TKT72404.1"/>
    <property type="molecule type" value="Genomic_DNA"/>
</dbReference>
<dbReference type="InterPro" id="IPR001451">
    <property type="entry name" value="Hexapep"/>
</dbReference>
<organism evidence="1 2">
    <name type="scientific">Afipia massiliensis</name>
    <dbReference type="NCBI Taxonomy" id="211460"/>
    <lineage>
        <taxon>Bacteria</taxon>
        <taxon>Pseudomonadati</taxon>
        <taxon>Pseudomonadota</taxon>
        <taxon>Alphaproteobacteria</taxon>
        <taxon>Hyphomicrobiales</taxon>
        <taxon>Nitrobacteraceae</taxon>
        <taxon>Afipia</taxon>
    </lineage>
</organism>
<comment type="caution">
    <text evidence="1">The sequence shown here is derived from an EMBL/GenBank/DDBJ whole genome shotgun (WGS) entry which is preliminary data.</text>
</comment>
<gene>
    <name evidence="1" type="ORF">YH63_013740</name>
</gene>
<evidence type="ECO:0000313" key="2">
    <source>
        <dbReference type="Proteomes" id="UP000034832"/>
    </source>
</evidence>
<dbReference type="OrthoDB" id="9815592at2"/>
<sequence length="195" mass="21156">MIAAWVVRAVSAIAFVLLLPLLAWSRLPLREFSTFTAPSQLLAFIPGYTGILLRRVWYKCTLQRCGDNLTVDWLGVIRLRQSKVGHRCTFGVGAWVGWVDVGDDVMTGNGVTLLSGAGQHSFSDLTRPMREQFGEKRQLVVGNDVWIGANATILADVSSGTVVGAGSIVTKTFPEGNIIAGNPAKILSRRERNSA</sequence>
<dbReference type="InterPro" id="IPR011004">
    <property type="entry name" value="Trimer_LpxA-like_sf"/>
</dbReference>
<dbReference type="InterPro" id="IPR051159">
    <property type="entry name" value="Hexapeptide_acetyltransf"/>
</dbReference>
<proteinExistence type="predicted"/>
<accession>A0A4U6BU56</accession>
<dbReference type="GO" id="GO:0016746">
    <property type="term" value="F:acyltransferase activity"/>
    <property type="evidence" value="ECO:0007669"/>
    <property type="project" value="UniProtKB-KW"/>
</dbReference>
<keyword evidence="2" id="KW-1185">Reference proteome</keyword>
<evidence type="ECO:0000313" key="1">
    <source>
        <dbReference type="EMBL" id="TKT72404.1"/>
    </source>
</evidence>
<dbReference type="CDD" id="cd04647">
    <property type="entry name" value="LbH_MAT_like"/>
    <property type="match status" value="1"/>
</dbReference>
<protein>
    <submittedName>
        <fullName evidence="1">Acyltransferase</fullName>
    </submittedName>
</protein>
<dbReference type="RefSeq" id="WP_046827115.1">
    <property type="nucleotide sequence ID" value="NZ_LBIA02000001.1"/>
</dbReference>
<reference evidence="1" key="1">
    <citation type="submission" date="2019-04" db="EMBL/GenBank/DDBJ databases">
        <title>Whole genome sequencing of cave bacteria.</title>
        <authorList>
            <person name="Gan H.M."/>
            <person name="Barton H."/>
            <person name="Savka M.A."/>
        </authorList>
    </citation>
    <scope>NUCLEOTIDE SEQUENCE [LARGE SCALE GENOMIC DNA]</scope>
    <source>
        <strain evidence="1">LC387</strain>
    </source>
</reference>
<dbReference type="Proteomes" id="UP000034832">
    <property type="component" value="Unassembled WGS sequence"/>
</dbReference>
<dbReference type="Gene3D" id="2.160.10.10">
    <property type="entry name" value="Hexapeptide repeat proteins"/>
    <property type="match status" value="1"/>
</dbReference>